<dbReference type="EMBL" id="QPMT01000006">
    <property type="protein sequence ID" value="KAF4863244.1"/>
    <property type="molecule type" value="Genomic_DNA"/>
</dbReference>
<comment type="caution">
    <text evidence="4">The sequence shown here is derived from an EMBL/GenBank/DDBJ whole genome shotgun (WGS) entry which is preliminary data.</text>
</comment>
<dbReference type="InterPro" id="IPR002889">
    <property type="entry name" value="WSC_carb-bd"/>
</dbReference>
<feature type="region of interest" description="Disordered" evidence="1">
    <location>
        <begin position="704"/>
        <end position="743"/>
    </location>
</feature>
<dbReference type="Pfam" id="PF01822">
    <property type="entry name" value="WSC"/>
    <property type="match status" value="1"/>
</dbReference>
<proteinExistence type="predicted"/>
<feature type="compositionally biased region" description="Low complexity" evidence="1">
    <location>
        <begin position="21"/>
        <end position="169"/>
    </location>
</feature>
<evidence type="ECO:0000313" key="4">
    <source>
        <dbReference type="EMBL" id="KAF4863244.1"/>
    </source>
</evidence>
<evidence type="ECO:0000313" key="5">
    <source>
        <dbReference type="Proteomes" id="UP000711996"/>
    </source>
</evidence>
<evidence type="ECO:0000256" key="2">
    <source>
        <dbReference type="SAM" id="SignalP"/>
    </source>
</evidence>
<organism evidence="4 5">
    <name type="scientific">Colletotrichum siamense</name>
    <name type="common">Anthracnose fungus</name>
    <dbReference type="NCBI Taxonomy" id="690259"/>
    <lineage>
        <taxon>Eukaryota</taxon>
        <taxon>Fungi</taxon>
        <taxon>Dikarya</taxon>
        <taxon>Ascomycota</taxon>
        <taxon>Pezizomycotina</taxon>
        <taxon>Sordariomycetes</taxon>
        <taxon>Hypocreomycetidae</taxon>
        <taxon>Glomerellales</taxon>
        <taxon>Glomerellaceae</taxon>
        <taxon>Colletotrichum</taxon>
        <taxon>Colletotrichum gloeosporioides species complex</taxon>
    </lineage>
</organism>
<feature type="compositionally biased region" description="Low complexity" evidence="1">
    <location>
        <begin position="177"/>
        <end position="204"/>
    </location>
</feature>
<feature type="region of interest" description="Disordered" evidence="1">
    <location>
        <begin position="465"/>
        <end position="505"/>
    </location>
</feature>
<dbReference type="SMART" id="SM00321">
    <property type="entry name" value="WSC"/>
    <property type="match status" value="1"/>
</dbReference>
<feature type="region of interest" description="Disordered" evidence="1">
    <location>
        <begin position="367"/>
        <end position="442"/>
    </location>
</feature>
<accession>A0A9P5F0U0</accession>
<dbReference type="OrthoDB" id="2019572at2759"/>
<keyword evidence="2" id="KW-0732">Signal</keyword>
<evidence type="ECO:0000259" key="3">
    <source>
        <dbReference type="PROSITE" id="PS51212"/>
    </source>
</evidence>
<name>A0A9P5F0U0_COLSI</name>
<gene>
    <name evidence="4" type="ORF">CGCSCA2_v002815</name>
</gene>
<dbReference type="InterPro" id="IPR057230">
    <property type="entry name" value="DUF7908"/>
</dbReference>
<feature type="signal peptide" evidence="2">
    <location>
        <begin position="1"/>
        <end position="21"/>
    </location>
</feature>
<feature type="domain" description="WSC" evidence="3">
    <location>
        <begin position="817"/>
        <end position="907"/>
    </location>
</feature>
<keyword evidence="5" id="KW-1185">Reference proteome</keyword>
<reference evidence="4" key="1">
    <citation type="submission" date="2019-06" db="EMBL/GenBank/DDBJ databases">
        <authorList>
            <person name="Gan P."/>
            <person name="Shirasu K."/>
        </authorList>
    </citation>
    <scope>NUCLEOTIDE SEQUENCE [LARGE SCALE GENOMIC DNA]</scope>
    <source>
        <strain evidence="4">CAD2</strain>
    </source>
</reference>
<protein>
    <recommendedName>
        <fullName evidence="3">WSC domain-containing protein</fullName>
    </recommendedName>
</protein>
<dbReference type="Proteomes" id="UP000711996">
    <property type="component" value="Unassembled WGS sequence"/>
</dbReference>
<feature type="region of interest" description="Disordered" evidence="1">
    <location>
        <begin position="20"/>
        <end position="204"/>
    </location>
</feature>
<feature type="chain" id="PRO_5040442493" description="WSC domain-containing protein" evidence="2">
    <location>
        <begin position="22"/>
        <end position="1011"/>
    </location>
</feature>
<dbReference type="Pfam" id="PF25485">
    <property type="entry name" value="DUF7908"/>
    <property type="match status" value="1"/>
</dbReference>
<dbReference type="PROSITE" id="PS51212">
    <property type="entry name" value="WSC"/>
    <property type="match status" value="1"/>
</dbReference>
<feature type="compositionally biased region" description="Low complexity" evidence="1">
    <location>
        <begin position="718"/>
        <end position="736"/>
    </location>
</feature>
<dbReference type="AlphaFoldDB" id="A0A9P5F0U0"/>
<evidence type="ECO:0000256" key="1">
    <source>
        <dbReference type="SAM" id="MobiDB-lite"/>
    </source>
</evidence>
<sequence length="1011" mass="96027">MVWLKKTVLVAAVSLSGIAQAQSTTSSTSTGLQSTTSSELESSTLSFTNSSSTVSSSSSSLSSTSGTVSLTSTSTGSESETSTSTGAAPASTSGSVTPSVSVTPAQSSTGGAGASSSAPGASSSAPAASSNAPGASSSAPGASSQAPPASSQAPGASSQAPPASSPAGSSPGGGGAASTPAASGGSTPSSAQSAAASASASSAPGGNIAVLSTTPQAFNNFLDIQPGEAIVSTLTINGQAVNYVIVSQGCRGVPAGQSPFADGTGPESGTAFTPGSCAATCAGKGASMSGAQRGICNCGNTLRTDLPLIAPAQCKASNNAKRQTGTYDPVPIAQAIPASQVAIQQASVTLSQSSLPVVAVNTAPPGASVPASTTAAGSSAGSSAATSGAPGSSAASTGAGASTGAPAGSSAGSSAGASAGASTGASSAGATPASSAGGSPAVSSPAAASATDFILGIVGGRAPSSSVSSSSASSSRASSASSSSAASSSASSSRASSSSASSASSASASSASSSSAAASSSPIITVPTSSLSITSPPVSVPSTSTFNFANTTSVQPAQKRAILKRKIEEVAKRQTGAVTYVGRAGSPNPTNCQQASVFRLGASGTLTIDGAAFGVNPGVFFAPLRTGQTGSIVATFTAVTGSGFAWTNPSFFGGQAGFCQDATGQVYATFANPAVAGNVPSGCTTVSFNVIPSSQCAPSGTTLSASSTTPVVSPPVSTPVVNPTTTPVVNPTTTPVVSPPVSTPVVNPTTTGVAPTGTGATTIVGPSGTTIVGPSGTTIIGPSGTSVVGPSGTDTGATATSSGAVTTVAPNPGTIGDYASLGCFSSGGGFPSFLLVKQDNALTIDSCIAACGGSKLIGVFGTDCYCGSFIDNSQTQQVSENQCNTQCPGNPLQRCGGRSSVAKRQAVPAGVLLSIYIRIDAGSISTVVSVSVSAGIDTTASFTFTTVVTDPGVTVTAGVPSQTPNVVGTLTLPPGLYTEGQPTPTGEFCRITTGSWYIGSTTLLPFPLPTA</sequence>